<name>A0A9P5ZFF3_9AGAR</name>
<organism evidence="3 4">
    <name type="scientific">Pholiota conissans</name>
    <dbReference type="NCBI Taxonomy" id="109636"/>
    <lineage>
        <taxon>Eukaryota</taxon>
        <taxon>Fungi</taxon>
        <taxon>Dikarya</taxon>
        <taxon>Basidiomycota</taxon>
        <taxon>Agaricomycotina</taxon>
        <taxon>Agaricomycetes</taxon>
        <taxon>Agaricomycetidae</taxon>
        <taxon>Agaricales</taxon>
        <taxon>Agaricineae</taxon>
        <taxon>Strophariaceae</taxon>
        <taxon>Pholiota</taxon>
    </lineage>
</organism>
<comment type="caution">
    <text evidence="3">The sequence shown here is derived from an EMBL/GenBank/DDBJ whole genome shotgun (WGS) entry which is preliminary data.</text>
</comment>
<dbReference type="Proteomes" id="UP000807469">
    <property type="component" value="Unassembled WGS sequence"/>
</dbReference>
<keyword evidence="1" id="KW-0175">Coiled coil</keyword>
<evidence type="ECO:0000256" key="2">
    <source>
        <dbReference type="SAM" id="MobiDB-lite"/>
    </source>
</evidence>
<evidence type="ECO:0000313" key="4">
    <source>
        <dbReference type="Proteomes" id="UP000807469"/>
    </source>
</evidence>
<evidence type="ECO:0000313" key="3">
    <source>
        <dbReference type="EMBL" id="KAF9486461.1"/>
    </source>
</evidence>
<feature type="region of interest" description="Disordered" evidence="2">
    <location>
        <begin position="234"/>
        <end position="259"/>
    </location>
</feature>
<feature type="region of interest" description="Disordered" evidence="2">
    <location>
        <begin position="85"/>
        <end position="115"/>
    </location>
</feature>
<accession>A0A9P5ZFF3</accession>
<feature type="coiled-coil region" evidence="1">
    <location>
        <begin position="127"/>
        <end position="174"/>
    </location>
</feature>
<evidence type="ECO:0000256" key="1">
    <source>
        <dbReference type="SAM" id="Coils"/>
    </source>
</evidence>
<sequence>MHRVGRAPICTATQAARLYSTQPPPKPRTPLKKWGDLVIPSRQEVINLRTKRTNTDINYLKFENEKSLAARLARPTIDITLAREQAQTQTPEQTDAATAEALSEEAETSDYIPGSLPASATIERMINQRREARLEREREHLAQKQRAEAERAQYEELRILRAAHRKEVEEEKRAKIHASLNDFRPLTEESNMARTVDSEVDVRRAQLAKLAADLAAKRRLEREAREKELALSGLVRREKKPSQSLSHRMATSDAKRKEEEEFQIQLNEEGVIGSFEPQFQDPEPPINGTTLAKIFQVSTVKANTIRGGDYSSYITPSAEAFSTSPDELGAVSLAGVALSHRRDVSLPQRHQSLELISKALARKTASKPQVEP</sequence>
<dbReference type="OrthoDB" id="3071177at2759"/>
<proteinExistence type="predicted"/>
<reference evidence="3" key="1">
    <citation type="submission" date="2020-11" db="EMBL/GenBank/DDBJ databases">
        <authorList>
            <consortium name="DOE Joint Genome Institute"/>
            <person name="Ahrendt S."/>
            <person name="Riley R."/>
            <person name="Andreopoulos W."/>
            <person name="Labutti K."/>
            <person name="Pangilinan J."/>
            <person name="Ruiz-Duenas F.J."/>
            <person name="Barrasa J.M."/>
            <person name="Sanchez-Garcia M."/>
            <person name="Camarero S."/>
            <person name="Miyauchi S."/>
            <person name="Serrano A."/>
            <person name="Linde D."/>
            <person name="Babiker R."/>
            <person name="Drula E."/>
            <person name="Ayuso-Fernandez I."/>
            <person name="Pacheco R."/>
            <person name="Padilla G."/>
            <person name="Ferreira P."/>
            <person name="Barriuso J."/>
            <person name="Kellner H."/>
            <person name="Castanera R."/>
            <person name="Alfaro M."/>
            <person name="Ramirez L."/>
            <person name="Pisabarro A.G."/>
            <person name="Kuo A."/>
            <person name="Tritt A."/>
            <person name="Lipzen A."/>
            <person name="He G."/>
            <person name="Yan M."/>
            <person name="Ng V."/>
            <person name="Cullen D."/>
            <person name="Martin F."/>
            <person name="Rosso M.-N."/>
            <person name="Henrissat B."/>
            <person name="Hibbett D."/>
            <person name="Martinez A.T."/>
            <person name="Grigoriev I.V."/>
        </authorList>
    </citation>
    <scope>NUCLEOTIDE SEQUENCE</scope>
    <source>
        <strain evidence="3">CIRM-BRFM 674</strain>
    </source>
</reference>
<protein>
    <submittedName>
        <fullName evidence="3">Uncharacterized protein</fullName>
    </submittedName>
</protein>
<feature type="compositionally biased region" description="Polar residues" evidence="2">
    <location>
        <begin position="85"/>
        <end position="95"/>
    </location>
</feature>
<gene>
    <name evidence="3" type="ORF">BDN70DRAFT_870006</name>
</gene>
<dbReference type="AlphaFoldDB" id="A0A9P5ZFF3"/>
<keyword evidence="4" id="KW-1185">Reference proteome</keyword>
<dbReference type="EMBL" id="MU155130">
    <property type="protein sequence ID" value="KAF9486461.1"/>
    <property type="molecule type" value="Genomic_DNA"/>
</dbReference>